<feature type="transmembrane region" description="Helical" evidence="2">
    <location>
        <begin position="287"/>
        <end position="313"/>
    </location>
</feature>
<feature type="transmembrane region" description="Helical" evidence="2">
    <location>
        <begin position="243"/>
        <end position="266"/>
    </location>
</feature>
<keyword evidence="2" id="KW-0812">Transmembrane</keyword>
<feature type="transmembrane region" description="Helical" evidence="2">
    <location>
        <begin position="44"/>
        <end position="71"/>
    </location>
</feature>
<feature type="transmembrane region" description="Helical" evidence="2">
    <location>
        <begin position="215"/>
        <end position="237"/>
    </location>
</feature>
<organism evidence="3 4">
    <name type="scientific">Labrys wisconsinensis</name>
    <dbReference type="NCBI Taxonomy" id="425677"/>
    <lineage>
        <taxon>Bacteria</taxon>
        <taxon>Pseudomonadati</taxon>
        <taxon>Pseudomonadota</taxon>
        <taxon>Alphaproteobacteria</taxon>
        <taxon>Hyphomicrobiales</taxon>
        <taxon>Xanthobacteraceae</taxon>
        <taxon>Labrys</taxon>
    </lineage>
</organism>
<gene>
    <name evidence="3" type="ORF">QO011_002218</name>
</gene>
<dbReference type="RefSeq" id="WP_307271581.1">
    <property type="nucleotide sequence ID" value="NZ_JAUSVX010000003.1"/>
</dbReference>
<feature type="transmembrane region" description="Helical" evidence="2">
    <location>
        <begin position="148"/>
        <end position="166"/>
    </location>
</feature>
<keyword evidence="2" id="KW-1133">Transmembrane helix</keyword>
<evidence type="ECO:0000313" key="3">
    <source>
        <dbReference type="EMBL" id="MDQ0469207.1"/>
    </source>
</evidence>
<dbReference type="Proteomes" id="UP001242480">
    <property type="component" value="Unassembled WGS sequence"/>
</dbReference>
<keyword evidence="4" id="KW-1185">Reference proteome</keyword>
<accession>A0ABU0J4L4</accession>
<keyword evidence="2" id="KW-0472">Membrane</keyword>
<feature type="transmembrane region" description="Helical" evidence="2">
    <location>
        <begin position="172"/>
        <end position="191"/>
    </location>
</feature>
<dbReference type="EMBL" id="JAUSVX010000003">
    <property type="protein sequence ID" value="MDQ0469207.1"/>
    <property type="molecule type" value="Genomic_DNA"/>
</dbReference>
<sequence>MLGHLLRLIRRFALTLGGEILQSAFHFGLNIVLVRSLAAQDYGIFAIVMLAGGIALSYVRAVLGMPAGLYIPQRLGTRAERAYDANFGSAALVLSVLIGLVVAALLELWLHTDAASGALFVGLWSLRSYLRIALLVKRQQVFAGASDAAFAVGGTILSLLCIGRFDADPLRVVFYVLIAANVLAIAVAILLQRQPVRITFGSGTRRLFRRIWRQLAWSAATCTTAVLQAQGLVMLVATMAGPAAYAPIAAVMVLFGPMRIIAFSFTNTMQPELALLLSKGEITRIRHLMVIWSALLAGMSLAYGFIAFMALPLLGSAIFEGQPKYLIAAFIWAISITYLVHLMPRMLMEVLHQFRLGAIISAASVVIGITTVVVLLVVSTPAWSLLGNLVSELFIFVCAWGAVLRALRARADGEVPPVETPPVKSSPLDTPAMGDPLSRQDSASLAAGSA</sequence>
<feature type="transmembrane region" description="Helical" evidence="2">
    <location>
        <begin position="356"/>
        <end position="379"/>
    </location>
</feature>
<feature type="transmembrane region" description="Helical" evidence="2">
    <location>
        <begin position="325"/>
        <end position="344"/>
    </location>
</feature>
<proteinExistence type="predicted"/>
<reference evidence="3 4" key="1">
    <citation type="submission" date="2023-07" db="EMBL/GenBank/DDBJ databases">
        <title>Genomic Encyclopedia of Type Strains, Phase IV (KMG-IV): sequencing the most valuable type-strain genomes for metagenomic binning, comparative biology and taxonomic classification.</title>
        <authorList>
            <person name="Goeker M."/>
        </authorList>
    </citation>
    <scope>NUCLEOTIDE SEQUENCE [LARGE SCALE GENOMIC DNA]</scope>
    <source>
        <strain evidence="3 4">DSM 19619</strain>
    </source>
</reference>
<comment type="caution">
    <text evidence="3">The sequence shown here is derived from an EMBL/GenBank/DDBJ whole genome shotgun (WGS) entry which is preliminary data.</text>
</comment>
<evidence type="ECO:0000256" key="1">
    <source>
        <dbReference type="SAM" id="MobiDB-lite"/>
    </source>
</evidence>
<feature type="transmembrane region" description="Helical" evidence="2">
    <location>
        <begin position="385"/>
        <end position="404"/>
    </location>
</feature>
<name>A0ABU0J4L4_9HYPH</name>
<feature type="transmembrane region" description="Helical" evidence="2">
    <location>
        <begin position="83"/>
        <end position="106"/>
    </location>
</feature>
<feature type="region of interest" description="Disordered" evidence="1">
    <location>
        <begin position="414"/>
        <end position="450"/>
    </location>
</feature>
<evidence type="ECO:0000313" key="4">
    <source>
        <dbReference type="Proteomes" id="UP001242480"/>
    </source>
</evidence>
<feature type="transmembrane region" description="Helical" evidence="2">
    <location>
        <begin position="118"/>
        <end position="136"/>
    </location>
</feature>
<evidence type="ECO:0000256" key="2">
    <source>
        <dbReference type="SAM" id="Phobius"/>
    </source>
</evidence>
<protein>
    <submittedName>
        <fullName evidence="3">O-antigen/teichoic acid export membrane protein</fullName>
    </submittedName>
</protein>
<feature type="transmembrane region" description="Helical" evidence="2">
    <location>
        <begin position="12"/>
        <end position="38"/>
    </location>
</feature>